<gene>
    <name evidence="1" type="ORF">EDC30_10991</name>
</gene>
<dbReference type="EMBL" id="SLZQ01000009">
    <property type="protein sequence ID" value="TCS35792.1"/>
    <property type="molecule type" value="Genomic_DNA"/>
</dbReference>
<reference evidence="1 2" key="1">
    <citation type="submission" date="2019-03" db="EMBL/GenBank/DDBJ databases">
        <title>Genomic Encyclopedia of Type Strains, Phase IV (KMG-IV): sequencing the most valuable type-strain genomes for metagenomic binning, comparative biology and taxonomic classification.</title>
        <authorList>
            <person name="Goeker M."/>
        </authorList>
    </citation>
    <scope>NUCLEOTIDE SEQUENCE [LARGE SCALE GENOMIC DNA]</scope>
    <source>
        <strain evidence="1 2">DSM 7445</strain>
    </source>
</reference>
<evidence type="ECO:0000313" key="1">
    <source>
        <dbReference type="EMBL" id="TCS35792.1"/>
    </source>
</evidence>
<protein>
    <submittedName>
        <fullName evidence="1">Uncharacterized protein</fullName>
    </submittedName>
</protein>
<proteinExistence type="predicted"/>
<evidence type="ECO:0000313" key="2">
    <source>
        <dbReference type="Proteomes" id="UP000295382"/>
    </source>
</evidence>
<comment type="caution">
    <text evidence="1">The sequence shown here is derived from an EMBL/GenBank/DDBJ whole genome shotgun (WGS) entry which is preliminary data.</text>
</comment>
<sequence>MGDLVADLKASLHDAGEVFVAAGDMERLLKVSALDFNGYRPRTLLGKLTVEAGRMAYPAPDDCYLFKSSLWGIAPAVRAKPWEKQWPGRLPDVRMIDGAAGKELHLTPEPSAHQVAVLGSEFRFYYFGNHVIGDTADKTTIHPGDRFLLLLRAQAEAMRELMIRNIKKPVQLRDGLQSAPKNMTPAAWYERLMAEWAEKMQRQGV</sequence>
<name>A0A4R3HS23_PAULE</name>
<accession>A0A4R3HS23</accession>
<keyword evidence="2" id="KW-1185">Reference proteome</keyword>
<dbReference type="AlphaFoldDB" id="A0A4R3HS23"/>
<organism evidence="1 2">
    <name type="scientific">Paucimonas lemoignei</name>
    <name type="common">Pseudomonas lemoignei</name>
    <dbReference type="NCBI Taxonomy" id="29443"/>
    <lineage>
        <taxon>Bacteria</taxon>
        <taxon>Pseudomonadati</taxon>
        <taxon>Pseudomonadota</taxon>
        <taxon>Betaproteobacteria</taxon>
        <taxon>Burkholderiales</taxon>
        <taxon>Burkholderiaceae</taxon>
        <taxon>Paucimonas</taxon>
    </lineage>
</organism>
<dbReference type="Proteomes" id="UP000295382">
    <property type="component" value="Unassembled WGS sequence"/>
</dbReference>